<comment type="caution">
    <text evidence="11">The sequence shown here is derived from an EMBL/GenBank/DDBJ whole genome shotgun (WGS) entry which is preliminary data.</text>
</comment>
<dbReference type="GO" id="GO:0046872">
    <property type="term" value="F:metal ion binding"/>
    <property type="evidence" value="ECO:0007669"/>
    <property type="project" value="UniProtKB-KW"/>
</dbReference>
<dbReference type="EMBL" id="VRMN01000002">
    <property type="protein sequence ID" value="KAA8497397.1"/>
    <property type="molecule type" value="Genomic_DNA"/>
</dbReference>
<protein>
    <submittedName>
        <fullName evidence="11">Serine/threonine-protein kinase pakC</fullName>
    </submittedName>
</protein>
<evidence type="ECO:0000256" key="7">
    <source>
        <dbReference type="ARBA" id="ARBA00022842"/>
    </source>
</evidence>
<dbReference type="Proteomes" id="UP000324585">
    <property type="component" value="Unassembled WGS sequence"/>
</dbReference>
<gene>
    <name evidence="11" type="ORF">FVE85_1126</name>
</gene>
<dbReference type="SMART" id="SM00220">
    <property type="entry name" value="S_TKc"/>
    <property type="match status" value="1"/>
</dbReference>
<dbReference type="PANTHER" id="PTHR45832:SF22">
    <property type="entry name" value="SERINE_THREONINE-PROTEIN KINASE SAMKA-RELATED"/>
    <property type="match status" value="1"/>
</dbReference>
<feature type="binding site" evidence="8">
    <location>
        <position position="289"/>
    </location>
    <ligand>
        <name>ATP</name>
        <dbReference type="ChEBI" id="CHEBI:30616"/>
    </ligand>
</feature>
<dbReference type="OrthoDB" id="2914378at2759"/>
<reference evidence="12" key="1">
    <citation type="journal article" date="2019" name="Nat. Commun.">
        <title>Expansion of phycobilisome linker gene families in mesophilic red algae.</title>
        <authorList>
            <person name="Lee J."/>
            <person name="Kim D."/>
            <person name="Bhattacharya D."/>
            <person name="Yoon H.S."/>
        </authorList>
    </citation>
    <scope>NUCLEOTIDE SEQUENCE [LARGE SCALE GENOMIC DNA]</scope>
    <source>
        <strain evidence="12">CCMP 1328</strain>
    </source>
</reference>
<proteinExistence type="inferred from homology"/>
<name>A0A5J4Z432_PORPP</name>
<keyword evidence="4" id="KW-0479">Metal-binding</keyword>
<dbReference type="Gene3D" id="1.10.510.10">
    <property type="entry name" value="Transferase(Phosphotransferase) domain 1"/>
    <property type="match status" value="1"/>
</dbReference>
<dbReference type="PROSITE" id="PS00107">
    <property type="entry name" value="PROTEIN_KINASE_ATP"/>
    <property type="match status" value="1"/>
</dbReference>
<dbReference type="PANTHER" id="PTHR45832">
    <property type="entry name" value="SERINE/THREONINE-PROTEIN KINASE SAMKA-RELATED-RELATED"/>
    <property type="match status" value="1"/>
</dbReference>
<feature type="compositionally biased region" description="Polar residues" evidence="9">
    <location>
        <begin position="38"/>
        <end position="49"/>
    </location>
</feature>
<dbReference type="GO" id="GO:0005524">
    <property type="term" value="F:ATP binding"/>
    <property type="evidence" value="ECO:0007669"/>
    <property type="project" value="UniProtKB-UniRule"/>
</dbReference>
<dbReference type="Gene3D" id="3.90.810.10">
    <property type="entry name" value="CRIB domain"/>
    <property type="match status" value="1"/>
</dbReference>
<evidence type="ECO:0000256" key="9">
    <source>
        <dbReference type="SAM" id="MobiDB-lite"/>
    </source>
</evidence>
<evidence type="ECO:0000313" key="11">
    <source>
        <dbReference type="EMBL" id="KAA8497397.1"/>
    </source>
</evidence>
<comment type="cofactor">
    <cofactor evidence="1">
        <name>Mg(2+)</name>
        <dbReference type="ChEBI" id="CHEBI:18420"/>
    </cofactor>
</comment>
<evidence type="ECO:0000256" key="2">
    <source>
        <dbReference type="ARBA" id="ARBA00008874"/>
    </source>
</evidence>
<evidence type="ECO:0000256" key="6">
    <source>
        <dbReference type="ARBA" id="ARBA00022840"/>
    </source>
</evidence>
<keyword evidence="5 8" id="KW-0547">Nucleotide-binding</keyword>
<evidence type="ECO:0000256" key="3">
    <source>
        <dbReference type="ARBA" id="ARBA00022679"/>
    </source>
</evidence>
<evidence type="ECO:0000256" key="5">
    <source>
        <dbReference type="ARBA" id="ARBA00022741"/>
    </source>
</evidence>
<evidence type="ECO:0000259" key="10">
    <source>
        <dbReference type="PROSITE" id="PS50011"/>
    </source>
</evidence>
<sequence>MELFRQWWRKDEEPAAPLYGSNAGSGAFPPGSQGPGKNMNSSNGSSAESAFTVDAKVQSYRWDGPSGVSGASSNSLDDKENVQSTTEQQQQQHKAGAFQNVPRDSMVDFLSNIGPGPATPVKSKTPKKLTMPGIGTPGAGTPSDSLKKSKSQGSRSARRGKPDRHVIGAPQMLEHAVHVRHDTESETGFEGLPPAMESQLSNRQKNTKADGSKQSEQDALVELLMRGSADVSVEQEVEPDTPVYVDDDPQSKYDIVEKIGEGASGAVYLVEGADKTDPSGTKRKIYALKKVRPTTDQERIMLEAEVEVMHTLRHRNLVRCHETFRFDGSWWITMEYMSGGCLTDVLDFARVRRLRLKECHIAYILKEVIQGLQYMHLQRRIHRDIKSDNVLVDTDSAQIKIADFGFAAQLTEQENKRVSFVGTPYWMAPELVRRCAYDHKVDIWALGILGIECAEWEPPNLSCSPAEALTLIQTSPPPKLRRPEKWSPEFRDFLARCLVLVPLKRATTAELMAHPFIATASPRKELVPIFRVAKLMGQKGSG</sequence>
<dbReference type="GO" id="GO:0004672">
    <property type="term" value="F:protein kinase activity"/>
    <property type="evidence" value="ECO:0007669"/>
    <property type="project" value="InterPro"/>
</dbReference>
<evidence type="ECO:0000256" key="4">
    <source>
        <dbReference type="ARBA" id="ARBA00022723"/>
    </source>
</evidence>
<accession>A0A5J4Z432</accession>
<dbReference type="AlphaFoldDB" id="A0A5J4Z432"/>
<feature type="region of interest" description="Disordered" evidence="9">
    <location>
        <begin position="1"/>
        <end position="215"/>
    </location>
</feature>
<organism evidence="11 12">
    <name type="scientific">Porphyridium purpureum</name>
    <name type="common">Red alga</name>
    <name type="synonym">Porphyridium cruentum</name>
    <dbReference type="NCBI Taxonomy" id="35688"/>
    <lineage>
        <taxon>Eukaryota</taxon>
        <taxon>Rhodophyta</taxon>
        <taxon>Bangiophyceae</taxon>
        <taxon>Porphyridiales</taxon>
        <taxon>Porphyridiaceae</taxon>
        <taxon>Porphyridium</taxon>
    </lineage>
</organism>
<dbReference type="InterPro" id="IPR017441">
    <property type="entry name" value="Protein_kinase_ATP_BS"/>
</dbReference>
<feature type="domain" description="Protein kinase" evidence="10">
    <location>
        <begin position="253"/>
        <end position="517"/>
    </location>
</feature>
<dbReference type="InterPro" id="IPR051931">
    <property type="entry name" value="PAK3-like"/>
</dbReference>
<keyword evidence="12" id="KW-1185">Reference proteome</keyword>
<dbReference type="PROSITE" id="PS50011">
    <property type="entry name" value="PROTEIN_KINASE_DOM"/>
    <property type="match status" value="1"/>
</dbReference>
<keyword evidence="6 8" id="KW-0067">ATP-binding</keyword>
<dbReference type="Pfam" id="PF00069">
    <property type="entry name" value="Pkinase"/>
    <property type="match status" value="1"/>
</dbReference>
<evidence type="ECO:0000256" key="1">
    <source>
        <dbReference type="ARBA" id="ARBA00001946"/>
    </source>
</evidence>
<dbReference type="OMA" id="CHIAYIL"/>
<feature type="compositionally biased region" description="Basic and acidic residues" evidence="9">
    <location>
        <begin position="175"/>
        <end position="184"/>
    </location>
</feature>
<keyword evidence="11" id="KW-0418">Kinase</keyword>
<dbReference type="FunFam" id="1.10.510.10:FF:000768">
    <property type="entry name" value="Non-specific serine/threonine protein kinase"/>
    <property type="match status" value="1"/>
</dbReference>
<dbReference type="InterPro" id="IPR000719">
    <property type="entry name" value="Prot_kinase_dom"/>
</dbReference>
<keyword evidence="3" id="KW-0808">Transferase</keyword>
<dbReference type="InterPro" id="IPR036936">
    <property type="entry name" value="CRIB_dom_sf"/>
</dbReference>
<keyword evidence="7" id="KW-0460">Magnesium</keyword>
<dbReference type="InterPro" id="IPR011009">
    <property type="entry name" value="Kinase-like_dom_sf"/>
</dbReference>
<evidence type="ECO:0000256" key="8">
    <source>
        <dbReference type="PROSITE-ProRule" id="PRU10141"/>
    </source>
</evidence>
<dbReference type="SUPFAM" id="SSF56112">
    <property type="entry name" value="Protein kinase-like (PK-like)"/>
    <property type="match status" value="1"/>
</dbReference>
<evidence type="ECO:0000313" key="12">
    <source>
        <dbReference type="Proteomes" id="UP000324585"/>
    </source>
</evidence>
<comment type="similarity">
    <text evidence="2">Belongs to the protein kinase superfamily. STE Ser/Thr protein kinase family. STE20 subfamily.</text>
</comment>